<evidence type="ECO:0000313" key="2">
    <source>
        <dbReference type="EnsemblPlants" id="Kaladp0053s0365.1.v1.1"/>
    </source>
</evidence>
<dbReference type="EnsemblPlants" id="Kaladp0053s0365.1.v1.1">
    <property type="protein sequence ID" value="Kaladp0053s0365.1.v1.1"/>
    <property type="gene ID" value="Kaladp0053s0365.v1.1"/>
</dbReference>
<accession>A0A7N0U4M9</accession>
<evidence type="ECO:0000256" key="1">
    <source>
        <dbReference type="SAM" id="MobiDB-lite"/>
    </source>
</evidence>
<sequence>MASTTSSSSLPLPSSSSTLVDGKTLRPSAVGVTFPPPPLHSRTSSSSSWKPSTYCRKIVRNVAASMATGEAPADVAGFETPEIVKTVQEYVCFTFQLQTHSFNIHCPSFGFHYYRLLQMHDVFF</sequence>
<feature type="region of interest" description="Disordered" evidence="1">
    <location>
        <begin position="1"/>
        <end position="50"/>
    </location>
</feature>
<dbReference type="Proteomes" id="UP000594263">
    <property type="component" value="Unplaced"/>
</dbReference>
<name>A0A7N0U4M9_KALFE</name>
<organism evidence="2 3">
    <name type="scientific">Kalanchoe fedtschenkoi</name>
    <name type="common">Lavender scallops</name>
    <name type="synonym">South American air plant</name>
    <dbReference type="NCBI Taxonomy" id="63787"/>
    <lineage>
        <taxon>Eukaryota</taxon>
        <taxon>Viridiplantae</taxon>
        <taxon>Streptophyta</taxon>
        <taxon>Embryophyta</taxon>
        <taxon>Tracheophyta</taxon>
        <taxon>Spermatophyta</taxon>
        <taxon>Magnoliopsida</taxon>
        <taxon>eudicotyledons</taxon>
        <taxon>Gunneridae</taxon>
        <taxon>Pentapetalae</taxon>
        <taxon>Saxifragales</taxon>
        <taxon>Crassulaceae</taxon>
        <taxon>Kalanchoe</taxon>
    </lineage>
</organism>
<feature type="compositionally biased region" description="Low complexity" evidence="1">
    <location>
        <begin position="40"/>
        <end position="50"/>
    </location>
</feature>
<reference evidence="2" key="1">
    <citation type="submission" date="2021-01" db="UniProtKB">
        <authorList>
            <consortium name="EnsemblPlants"/>
        </authorList>
    </citation>
    <scope>IDENTIFICATION</scope>
</reference>
<keyword evidence="3" id="KW-1185">Reference proteome</keyword>
<protein>
    <submittedName>
        <fullName evidence="2">Uncharacterized protein</fullName>
    </submittedName>
</protein>
<feature type="compositionally biased region" description="Low complexity" evidence="1">
    <location>
        <begin position="1"/>
        <end position="19"/>
    </location>
</feature>
<dbReference type="AlphaFoldDB" id="A0A7N0U4M9"/>
<dbReference type="Gramene" id="Kaladp0053s0365.1.v1.1">
    <property type="protein sequence ID" value="Kaladp0053s0365.1.v1.1"/>
    <property type="gene ID" value="Kaladp0053s0365.v1.1"/>
</dbReference>
<proteinExistence type="predicted"/>
<evidence type="ECO:0000313" key="3">
    <source>
        <dbReference type="Proteomes" id="UP000594263"/>
    </source>
</evidence>